<protein>
    <submittedName>
        <fullName evidence="3">Uncharacterized protein</fullName>
    </submittedName>
</protein>
<dbReference type="AlphaFoldDB" id="A0A6I8LFV4"/>
<evidence type="ECO:0000313" key="4">
    <source>
        <dbReference type="Proteomes" id="UP000399805"/>
    </source>
</evidence>
<evidence type="ECO:0000313" key="3">
    <source>
        <dbReference type="EMBL" id="VVJ15963.1"/>
    </source>
</evidence>
<proteinExistence type="predicted"/>
<gene>
    <name evidence="3" type="ORF">AA23TX_00984</name>
</gene>
<feature type="transmembrane region" description="Helical" evidence="2">
    <location>
        <begin position="45"/>
        <end position="65"/>
    </location>
</feature>
<dbReference type="RefSeq" id="WP_155541375.1">
    <property type="nucleotide sequence ID" value="NZ_CABVGP010000001.1"/>
</dbReference>
<dbReference type="Proteomes" id="UP000399805">
    <property type="component" value="Unassembled WGS sequence"/>
</dbReference>
<name>A0A6I8LFV4_9PSEU</name>
<keyword evidence="2" id="KW-1133">Transmembrane helix</keyword>
<evidence type="ECO:0000256" key="1">
    <source>
        <dbReference type="SAM" id="MobiDB-lite"/>
    </source>
</evidence>
<evidence type="ECO:0000256" key="2">
    <source>
        <dbReference type="SAM" id="Phobius"/>
    </source>
</evidence>
<dbReference type="EMBL" id="CABVGP010000001">
    <property type="protein sequence ID" value="VVJ15963.1"/>
    <property type="molecule type" value="Genomic_DNA"/>
</dbReference>
<keyword evidence="2" id="KW-0812">Transmembrane</keyword>
<sequence length="187" mass="19633">MARRAPRSEAVTVAELLVRSAVDARPHAPAHHHEKPRARRSLARLRVFSVVAGALALTGGVAAAVSMPAQRSTGPAGLEPVAVPLVPLPGEVVVPPAKPAPEFVAPVVETGGIVPVAVVQESNSGTAAAHRGKLAKAVKVVEKAKPKQLPKHAAPVWHTIPDVPAWSWGHHQQQRHHDCGGGGRHRR</sequence>
<reference evidence="3 4" key="1">
    <citation type="submission" date="2019-09" db="EMBL/GenBank/DDBJ databases">
        <authorList>
            <person name="Leyn A S."/>
        </authorList>
    </citation>
    <scope>NUCLEOTIDE SEQUENCE [LARGE SCALE GENOMIC DNA]</scope>
    <source>
        <strain evidence="3">AA231_1</strain>
    </source>
</reference>
<keyword evidence="4" id="KW-1185">Reference proteome</keyword>
<feature type="region of interest" description="Disordered" evidence="1">
    <location>
        <begin position="168"/>
        <end position="187"/>
    </location>
</feature>
<keyword evidence="2" id="KW-0472">Membrane</keyword>
<accession>A0A6I8LFV4</accession>
<organism evidence="3 4">
    <name type="scientific">Amycolatopsis camponoti</name>
    <dbReference type="NCBI Taxonomy" id="2606593"/>
    <lineage>
        <taxon>Bacteria</taxon>
        <taxon>Bacillati</taxon>
        <taxon>Actinomycetota</taxon>
        <taxon>Actinomycetes</taxon>
        <taxon>Pseudonocardiales</taxon>
        <taxon>Pseudonocardiaceae</taxon>
        <taxon>Amycolatopsis</taxon>
    </lineage>
</organism>